<dbReference type="InterPro" id="IPR008984">
    <property type="entry name" value="SMAD_FHA_dom_sf"/>
</dbReference>
<organism evidence="3 4">
    <name type="scientific">Stieleria maiorica</name>
    <dbReference type="NCBI Taxonomy" id="2795974"/>
    <lineage>
        <taxon>Bacteria</taxon>
        <taxon>Pseudomonadati</taxon>
        <taxon>Planctomycetota</taxon>
        <taxon>Planctomycetia</taxon>
        <taxon>Pirellulales</taxon>
        <taxon>Pirellulaceae</taxon>
        <taxon>Stieleria</taxon>
    </lineage>
</organism>
<sequence>MKIVLEIVEGAGFARKRSLRAPAVLVVGRGEASDWMHPDDPTMSARHFEVSVQFDGCTVTDLNSTNGTLVDGQKISRQPITDGIKIKAGSTVFRVFILQPASGTSRTTDFPAPQNDLPAEPPPRHKSPVVASNPSKPHLSNSVGQVLRQTDVISPTNPTRVDAADERAAYDGSGPSAHRPKTGAVIEVVSEFGRGRKSILRPGQSVTVGRTENSDFAIADPKLSATHFSLADGRSGWQLTDLGSGTGTAVNGVKKSTTVVRTGDRIVAGQTEFLVTIGESAPSSGQRGGFGQSFQEGVRDNDPHVRRAAIHAAAWCREAWLLDFCRECACDPSPDQWDALEMLSILGLPIDLDLIRSLIGHSDLGPGRFEWLASYGHPAVLPDLFDAMRSDDLAVVVVAGSAFSRITGWEFGSEDVATLQDDDFMLPDVQRAQQEWDRHCGQFASGTRYHQGIETSGAPTPELLQQLDMRSRWEACLRGKYEGTWNGSPFDLQRYSLHELLQVQG</sequence>
<dbReference type="Gene3D" id="1.25.10.10">
    <property type="entry name" value="Leucine-rich Repeat Variant"/>
    <property type="match status" value="1"/>
</dbReference>
<dbReference type="AlphaFoldDB" id="A0A5B9MHB1"/>
<feature type="compositionally biased region" description="Polar residues" evidence="1">
    <location>
        <begin position="130"/>
        <end position="142"/>
    </location>
</feature>
<feature type="domain" description="FHA" evidence="2">
    <location>
        <begin position="206"/>
        <end position="255"/>
    </location>
</feature>
<dbReference type="RefSeq" id="WP_147867992.1">
    <property type="nucleotide sequence ID" value="NZ_CP036264.1"/>
</dbReference>
<feature type="region of interest" description="Disordered" evidence="1">
    <location>
        <begin position="104"/>
        <end position="142"/>
    </location>
</feature>
<evidence type="ECO:0000256" key="1">
    <source>
        <dbReference type="SAM" id="MobiDB-lite"/>
    </source>
</evidence>
<name>A0A5B9MHB1_9BACT</name>
<evidence type="ECO:0000313" key="4">
    <source>
        <dbReference type="Proteomes" id="UP000321353"/>
    </source>
</evidence>
<dbReference type="EMBL" id="CP036264">
    <property type="protein sequence ID" value="QEF98467.1"/>
    <property type="molecule type" value="Genomic_DNA"/>
</dbReference>
<protein>
    <submittedName>
        <fullName evidence="3">FHA domain protein</fullName>
    </submittedName>
</protein>
<dbReference type="PANTHER" id="PTHR23308">
    <property type="entry name" value="NUCLEAR INHIBITOR OF PROTEIN PHOSPHATASE-1"/>
    <property type="match status" value="1"/>
</dbReference>
<dbReference type="SMART" id="SM00240">
    <property type="entry name" value="FHA"/>
    <property type="match status" value="2"/>
</dbReference>
<dbReference type="Pfam" id="PF00498">
    <property type="entry name" value="FHA"/>
    <property type="match status" value="1"/>
</dbReference>
<dbReference type="Gene3D" id="2.60.200.20">
    <property type="match status" value="2"/>
</dbReference>
<dbReference type="InterPro" id="IPR032030">
    <property type="entry name" value="YscD_cytoplasmic_dom"/>
</dbReference>
<dbReference type="Pfam" id="PF16697">
    <property type="entry name" value="Yop-YscD_cpl"/>
    <property type="match status" value="1"/>
</dbReference>
<dbReference type="InterPro" id="IPR000253">
    <property type="entry name" value="FHA_dom"/>
</dbReference>
<dbReference type="CDD" id="cd00060">
    <property type="entry name" value="FHA"/>
    <property type="match status" value="2"/>
</dbReference>
<dbReference type="InterPro" id="IPR016024">
    <property type="entry name" value="ARM-type_fold"/>
</dbReference>
<dbReference type="InterPro" id="IPR050923">
    <property type="entry name" value="Cell_Proc_Reg/RNA_Proc"/>
</dbReference>
<gene>
    <name evidence="3" type="ORF">Mal15_25190</name>
</gene>
<dbReference type="SUPFAM" id="SSF49879">
    <property type="entry name" value="SMAD/FHA domain"/>
    <property type="match status" value="2"/>
</dbReference>
<proteinExistence type="predicted"/>
<dbReference type="KEGG" id="smam:Mal15_25190"/>
<reference evidence="3 4" key="1">
    <citation type="submission" date="2019-02" db="EMBL/GenBank/DDBJ databases">
        <title>Planctomycetal bacteria perform biofilm scaping via a novel small molecule.</title>
        <authorList>
            <person name="Jeske O."/>
            <person name="Boedeker C."/>
            <person name="Wiegand S."/>
            <person name="Breitling P."/>
            <person name="Kallscheuer N."/>
            <person name="Jogler M."/>
            <person name="Rohde M."/>
            <person name="Petersen J."/>
            <person name="Medema M.H."/>
            <person name="Surup F."/>
            <person name="Jogler C."/>
        </authorList>
    </citation>
    <scope>NUCLEOTIDE SEQUENCE [LARGE SCALE GENOMIC DNA]</scope>
    <source>
        <strain evidence="3 4">Mal15</strain>
    </source>
</reference>
<dbReference type="InterPro" id="IPR011989">
    <property type="entry name" value="ARM-like"/>
</dbReference>
<evidence type="ECO:0000259" key="2">
    <source>
        <dbReference type="PROSITE" id="PS50006"/>
    </source>
</evidence>
<evidence type="ECO:0000313" key="3">
    <source>
        <dbReference type="EMBL" id="QEF98467.1"/>
    </source>
</evidence>
<feature type="domain" description="FHA" evidence="2">
    <location>
        <begin position="25"/>
        <end position="75"/>
    </location>
</feature>
<dbReference type="SUPFAM" id="SSF48371">
    <property type="entry name" value="ARM repeat"/>
    <property type="match status" value="1"/>
</dbReference>
<dbReference type="Proteomes" id="UP000321353">
    <property type="component" value="Chromosome"/>
</dbReference>
<keyword evidence="4" id="KW-1185">Reference proteome</keyword>
<dbReference type="PROSITE" id="PS50006">
    <property type="entry name" value="FHA_DOMAIN"/>
    <property type="match status" value="2"/>
</dbReference>
<accession>A0A5B9MHB1</accession>